<dbReference type="InterPro" id="IPR036102">
    <property type="entry name" value="OsmC/Ohrsf"/>
</dbReference>
<dbReference type="PANTHER" id="PTHR42830">
    <property type="entry name" value="OSMOTICALLY INDUCIBLE FAMILY PROTEIN"/>
    <property type="match status" value="1"/>
</dbReference>
<dbReference type="Gene3D" id="3.30.300.20">
    <property type="match status" value="1"/>
</dbReference>
<keyword evidence="2" id="KW-1185">Reference proteome</keyword>
<dbReference type="AlphaFoldDB" id="A0A1A9LC42"/>
<dbReference type="InterPro" id="IPR015946">
    <property type="entry name" value="KH_dom-like_a/b"/>
</dbReference>
<comment type="caution">
    <text evidence="1">The sequence shown here is derived from an EMBL/GenBank/DDBJ whole genome shotgun (WGS) entry which is preliminary data.</text>
</comment>
<reference evidence="1 2" key="1">
    <citation type="submission" date="2016-05" db="EMBL/GenBank/DDBJ databases">
        <title>Genome sequencing of Vitellibacter soesokkakensis RSSK-12.</title>
        <authorList>
            <person name="Thevarajoo S."/>
            <person name="Selvaratnam C."/>
            <person name="Goh K.M."/>
            <person name="Chan K.-G."/>
            <person name="Chong C.S."/>
        </authorList>
    </citation>
    <scope>NUCLEOTIDE SEQUENCE [LARGE SCALE GENOMIC DNA]</scope>
    <source>
        <strain evidence="1 2">RSSK-12</strain>
    </source>
</reference>
<sequence length="152" mass="17057">MEKHNYNVDITWRQDRKGMMCSPELKEGDAHSANCIEVATPPEFPKGMPNIWSPEHLFTAAVSSCLMTTFLAIAENSKLDFTGFSCKSKGILEKVDGKYLMTEVILQPTVTIKDEKDRERAERILQKSEAACLISNSIKSKVTMEVTIKIEA</sequence>
<organism evidence="1 2">
    <name type="scientific">Aequorivita soesokkakensis</name>
    <dbReference type="NCBI Taxonomy" id="1385699"/>
    <lineage>
        <taxon>Bacteria</taxon>
        <taxon>Pseudomonadati</taxon>
        <taxon>Bacteroidota</taxon>
        <taxon>Flavobacteriia</taxon>
        <taxon>Flavobacteriales</taxon>
        <taxon>Flavobacteriaceae</taxon>
        <taxon>Aequorivita</taxon>
    </lineage>
</organism>
<dbReference type="STRING" id="1385699.A7A78_06765"/>
<evidence type="ECO:0000313" key="1">
    <source>
        <dbReference type="EMBL" id="OAD90242.1"/>
    </source>
</evidence>
<dbReference type="InterPro" id="IPR003718">
    <property type="entry name" value="OsmC/Ohr_fam"/>
</dbReference>
<accession>A0A1A9LC42</accession>
<name>A0A1A9LC42_9FLAO</name>
<proteinExistence type="predicted"/>
<dbReference type="OrthoDB" id="9795405at2"/>
<dbReference type="Proteomes" id="UP000077552">
    <property type="component" value="Unassembled WGS sequence"/>
</dbReference>
<protein>
    <submittedName>
        <fullName evidence="1">Osmotically inducible protein OsmC</fullName>
    </submittedName>
</protein>
<dbReference type="Pfam" id="PF02566">
    <property type="entry name" value="OsmC"/>
    <property type="match status" value="1"/>
</dbReference>
<dbReference type="PANTHER" id="PTHR42830:SF2">
    <property type="entry name" value="OSMC_OHR FAMILY PROTEIN"/>
    <property type="match status" value="1"/>
</dbReference>
<evidence type="ECO:0000313" key="2">
    <source>
        <dbReference type="Proteomes" id="UP000077552"/>
    </source>
</evidence>
<dbReference type="EMBL" id="LXIE01000049">
    <property type="protein sequence ID" value="OAD90242.1"/>
    <property type="molecule type" value="Genomic_DNA"/>
</dbReference>
<gene>
    <name evidence="1" type="ORF">A7A78_06765</name>
</gene>
<dbReference type="InterPro" id="IPR052707">
    <property type="entry name" value="OsmC_Ohr_Peroxiredoxin"/>
</dbReference>
<dbReference type="SUPFAM" id="SSF82784">
    <property type="entry name" value="OsmC-like"/>
    <property type="match status" value="1"/>
</dbReference>
<dbReference type="RefSeq" id="WP_068762939.1">
    <property type="nucleotide sequence ID" value="NZ_LXIE01000049.1"/>
</dbReference>